<protein>
    <submittedName>
        <fullName evidence="1">Uncharacterized protein</fullName>
    </submittedName>
</protein>
<comment type="caution">
    <text evidence="1">The sequence shown here is derived from an EMBL/GenBank/DDBJ whole genome shotgun (WGS) entry which is preliminary data.</text>
</comment>
<sequence length="249" mass="26654">MRRPSGPALTAQEIADVLVPVSDPLTAPWHHRVGTDGSKFRIRLSADPGDLAGPAVAGPSGDGQRDYDCFIHVSIYWTTEDTDDSLGSLRAFCRSLVAELHSAWPEAESAFEVDDAYSYRILPELSEGVVDLRLGSEAPLTAPGFSLVEAANRAASGTGLVFAEDEPNRHLAPSEDAGDSVTYTVSSRAEELPFAAGARSGAAPVDARQLDGFTERLLAELARHTAGADLACWVNDRLYRYEVELTPLG</sequence>
<evidence type="ECO:0000313" key="1">
    <source>
        <dbReference type="EMBL" id="RGD58095.1"/>
    </source>
</evidence>
<gene>
    <name evidence="1" type="ORF">DR950_10105</name>
</gene>
<keyword evidence="2" id="KW-1185">Reference proteome</keyword>
<name>A0A372ZSC1_9ACTN</name>
<organism evidence="1 2">
    <name type="scientific">Kitasatospora xanthocidica</name>
    <dbReference type="NCBI Taxonomy" id="83382"/>
    <lineage>
        <taxon>Bacteria</taxon>
        <taxon>Bacillati</taxon>
        <taxon>Actinomycetota</taxon>
        <taxon>Actinomycetes</taxon>
        <taxon>Kitasatosporales</taxon>
        <taxon>Streptomycetaceae</taxon>
        <taxon>Kitasatospora</taxon>
    </lineage>
</organism>
<proteinExistence type="predicted"/>
<dbReference type="AlphaFoldDB" id="A0A372ZSC1"/>
<dbReference type="EMBL" id="QVIG01000001">
    <property type="protein sequence ID" value="RGD58095.1"/>
    <property type="molecule type" value="Genomic_DNA"/>
</dbReference>
<dbReference type="Proteomes" id="UP000263377">
    <property type="component" value="Unassembled WGS sequence"/>
</dbReference>
<accession>A0A372ZSC1</accession>
<evidence type="ECO:0000313" key="2">
    <source>
        <dbReference type="Proteomes" id="UP000263377"/>
    </source>
</evidence>
<reference evidence="1 2" key="1">
    <citation type="submission" date="2018-08" db="EMBL/GenBank/DDBJ databases">
        <title>Diversity &amp; Physiological Properties of Lignin-Decomposing Actinobacteria from Soil.</title>
        <authorList>
            <person name="Roh S.G."/>
            <person name="Kim S.B."/>
        </authorList>
    </citation>
    <scope>NUCLEOTIDE SEQUENCE [LARGE SCALE GENOMIC DNA]</scope>
    <source>
        <strain evidence="1 2">MMS17-GH009</strain>
    </source>
</reference>